<dbReference type="CDD" id="cd00063">
    <property type="entry name" value="FN3"/>
    <property type="match status" value="1"/>
</dbReference>
<evidence type="ECO:0000313" key="2">
    <source>
        <dbReference type="EMBL" id="QHT20793.1"/>
    </source>
</evidence>
<dbReference type="SMART" id="SM00060">
    <property type="entry name" value="FN3"/>
    <property type="match status" value="1"/>
</dbReference>
<evidence type="ECO:0000259" key="1">
    <source>
        <dbReference type="PROSITE" id="PS50853"/>
    </source>
</evidence>
<feature type="domain" description="Fibronectin type-III" evidence="1">
    <location>
        <begin position="187"/>
        <end position="275"/>
    </location>
</feature>
<reference evidence="2" key="1">
    <citation type="journal article" date="2020" name="Nature">
        <title>Giant virus diversity and host interactions through global metagenomics.</title>
        <authorList>
            <person name="Schulz F."/>
            <person name="Roux S."/>
            <person name="Paez-Espino D."/>
            <person name="Jungbluth S."/>
            <person name="Walsh D.A."/>
            <person name="Denef V.J."/>
            <person name="McMahon K.D."/>
            <person name="Konstantinidis K.T."/>
            <person name="Eloe-Fadrosh E.A."/>
            <person name="Kyrpides N.C."/>
            <person name="Woyke T."/>
        </authorList>
    </citation>
    <scope>NUCLEOTIDE SEQUENCE</scope>
    <source>
        <strain evidence="2">GVMAG-M-3300023174-75</strain>
    </source>
</reference>
<dbReference type="PROSITE" id="PS50853">
    <property type="entry name" value="FN3"/>
    <property type="match status" value="1"/>
</dbReference>
<dbReference type="InterPro" id="IPR036116">
    <property type="entry name" value="FN3_sf"/>
</dbReference>
<sequence length="275" mass="29547">MSNSDYNKIISTINSVTQDYTYTPDPNNLICIDTSNNRIGINTIEPSCSLHISGGDIIVNNIYANTICGSVIKINANANASSDIITIDISNSTGVNIKTGDTCGNAVTINGVRVATTQHITNAIPNGVIVAYYSSTNNYSSTNIPNGWALCDGGGTPARPNIPYLNLLYPYIMKINTDFSYNTIPTLPSAPVFSIRQISTNSVKITWTEPINIGNSVITGYKIYSNNVLQSTQLSGSREYTVPSLTTGTTYNFTLTALNSVGESKSMPKQTIQIT</sequence>
<accession>A0A6C0DWU8</accession>
<dbReference type="PRINTS" id="PR00014">
    <property type="entry name" value="FNTYPEIII"/>
</dbReference>
<protein>
    <recommendedName>
        <fullName evidence="1">Fibronectin type-III domain-containing protein</fullName>
    </recommendedName>
</protein>
<dbReference type="InterPro" id="IPR003961">
    <property type="entry name" value="FN3_dom"/>
</dbReference>
<dbReference type="InterPro" id="IPR013783">
    <property type="entry name" value="Ig-like_fold"/>
</dbReference>
<organism evidence="2">
    <name type="scientific">viral metagenome</name>
    <dbReference type="NCBI Taxonomy" id="1070528"/>
    <lineage>
        <taxon>unclassified sequences</taxon>
        <taxon>metagenomes</taxon>
        <taxon>organismal metagenomes</taxon>
    </lineage>
</organism>
<proteinExistence type="predicted"/>
<dbReference type="AlphaFoldDB" id="A0A6C0DWU8"/>
<name>A0A6C0DWU8_9ZZZZ</name>
<dbReference type="SUPFAM" id="SSF49265">
    <property type="entry name" value="Fibronectin type III"/>
    <property type="match status" value="1"/>
</dbReference>
<dbReference type="Gene3D" id="2.60.40.10">
    <property type="entry name" value="Immunoglobulins"/>
    <property type="match status" value="1"/>
</dbReference>
<dbReference type="Pfam" id="PF00041">
    <property type="entry name" value="fn3"/>
    <property type="match status" value="1"/>
</dbReference>
<dbReference type="EMBL" id="MN739683">
    <property type="protein sequence ID" value="QHT20793.1"/>
    <property type="molecule type" value="Genomic_DNA"/>
</dbReference>